<name>A0A6I9RVQ4_ELAGV</name>
<dbReference type="Gene3D" id="3.30.50.10">
    <property type="entry name" value="Erythroid Transcription Factor GATA-1, subunit A"/>
    <property type="match status" value="1"/>
</dbReference>
<evidence type="ECO:0000256" key="3">
    <source>
        <dbReference type="ARBA" id="ARBA00022771"/>
    </source>
</evidence>
<sequence>MRLVASGVRDQSEHWVVSDMAMVGPLEEAPEGCLSADDLLLLDLPCDPGLDAPLHRRNPNPMAPSAAGGLQDQSLLGILDSADIPAVDGFPGLAAEEGGGGGQEEEELEWLLNKDAFPALETSFEIPPTYSRSSGSGGTGSSGSAASRAPPARTSPVLVLAGAVTFRVPVRPRSKGRRRRVLAGLSPAPVPREAKERRRCRHCETEDTPQWRAGPEGPKTLCNACGVRYKSGRLVPEYRPAASPTFSAAIHSNSHRQVMEMRRRNLARGRRSGRLPPVALVARPAL</sequence>
<comment type="similarity">
    <text evidence="1">Belongs to the type IV zinc-finger family. Class A subfamily.</text>
</comment>
<evidence type="ECO:0000256" key="5">
    <source>
        <dbReference type="ARBA" id="ARBA00023159"/>
    </source>
</evidence>
<dbReference type="GeneID" id="105053620"/>
<feature type="region of interest" description="Disordered" evidence="7">
    <location>
        <begin position="126"/>
        <end position="151"/>
    </location>
</feature>
<gene>
    <name evidence="10" type="primary">LOC105053620</name>
</gene>
<evidence type="ECO:0000256" key="4">
    <source>
        <dbReference type="ARBA" id="ARBA00022833"/>
    </source>
</evidence>
<dbReference type="PANTHER" id="PTHR45658">
    <property type="entry name" value="GATA TRANSCRIPTION FACTOR"/>
    <property type="match status" value="1"/>
</dbReference>
<evidence type="ECO:0000313" key="9">
    <source>
        <dbReference type="Proteomes" id="UP000504607"/>
    </source>
</evidence>
<dbReference type="KEGG" id="egu:105053620"/>
<dbReference type="GO" id="GO:0006355">
    <property type="term" value="P:regulation of DNA-templated transcription"/>
    <property type="evidence" value="ECO:0007669"/>
    <property type="project" value="InterPro"/>
</dbReference>
<dbReference type="OrthoDB" id="2162994at2759"/>
<protein>
    <submittedName>
        <fullName evidence="10">GATA transcription factor 1</fullName>
    </submittedName>
</protein>
<dbReference type="GO" id="GO:0043565">
    <property type="term" value="F:sequence-specific DNA binding"/>
    <property type="evidence" value="ECO:0007669"/>
    <property type="project" value="InterPro"/>
</dbReference>
<reference evidence="10" key="1">
    <citation type="submission" date="2025-08" db="UniProtKB">
        <authorList>
            <consortium name="RefSeq"/>
        </authorList>
    </citation>
    <scope>IDENTIFICATION</scope>
</reference>
<dbReference type="Pfam" id="PF00320">
    <property type="entry name" value="GATA"/>
    <property type="match status" value="1"/>
</dbReference>
<accession>A0A6I9RVQ4</accession>
<evidence type="ECO:0000256" key="1">
    <source>
        <dbReference type="ARBA" id="ARBA00005694"/>
    </source>
</evidence>
<keyword evidence="3 6" id="KW-0863">Zinc-finger</keyword>
<proteinExistence type="inferred from homology"/>
<evidence type="ECO:0000256" key="6">
    <source>
        <dbReference type="PROSITE-ProRule" id="PRU00094"/>
    </source>
</evidence>
<dbReference type="InterPro" id="IPR000679">
    <property type="entry name" value="Znf_GATA"/>
</dbReference>
<dbReference type="SMART" id="SM00401">
    <property type="entry name" value="ZnF_GATA"/>
    <property type="match status" value="1"/>
</dbReference>
<keyword evidence="5" id="KW-0010">Activator</keyword>
<dbReference type="FunCoup" id="A0A6I9RVQ4">
    <property type="interactions" value="436"/>
</dbReference>
<dbReference type="CDD" id="cd00202">
    <property type="entry name" value="ZnF_GATA"/>
    <property type="match status" value="1"/>
</dbReference>
<dbReference type="GO" id="GO:0030154">
    <property type="term" value="P:cell differentiation"/>
    <property type="evidence" value="ECO:0007669"/>
    <property type="project" value="TreeGrafter"/>
</dbReference>
<dbReference type="FunFam" id="3.30.50.10:FF:000018">
    <property type="entry name" value="GATA transcription factor"/>
    <property type="match status" value="1"/>
</dbReference>
<keyword evidence="4" id="KW-0862">Zinc</keyword>
<dbReference type="PROSITE" id="PS00344">
    <property type="entry name" value="GATA_ZN_FINGER_1"/>
    <property type="match status" value="1"/>
</dbReference>
<dbReference type="InterPro" id="IPR051140">
    <property type="entry name" value="GATA_TF"/>
</dbReference>
<dbReference type="GO" id="GO:0008270">
    <property type="term" value="F:zinc ion binding"/>
    <property type="evidence" value="ECO:0007669"/>
    <property type="project" value="UniProtKB-KW"/>
</dbReference>
<evidence type="ECO:0000313" key="10">
    <source>
        <dbReference type="RefSeq" id="XP_010933167.1"/>
    </source>
</evidence>
<dbReference type="InterPro" id="IPR013088">
    <property type="entry name" value="Znf_NHR/GATA"/>
</dbReference>
<organism evidence="9 10">
    <name type="scientific">Elaeis guineensis var. tenera</name>
    <name type="common">Oil palm</name>
    <dbReference type="NCBI Taxonomy" id="51953"/>
    <lineage>
        <taxon>Eukaryota</taxon>
        <taxon>Viridiplantae</taxon>
        <taxon>Streptophyta</taxon>
        <taxon>Embryophyta</taxon>
        <taxon>Tracheophyta</taxon>
        <taxon>Spermatophyta</taxon>
        <taxon>Magnoliopsida</taxon>
        <taxon>Liliopsida</taxon>
        <taxon>Arecaceae</taxon>
        <taxon>Arecoideae</taxon>
        <taxon>Cocoseae</taxon>
        <taxon>Elaeidinae</taxon>
        <taxon>Elaeis</taxon>
    </lineage>
</organism>
<feature type="domain" description="GATA-type" evidence="8">
    <location>
        <begin position="194"/>
        <end position="230"/>
    </location>
</feature>
<dbReference type="GO" id="GO:0005634">
    <property type="term" value="C:nucleus"/>
    <property type="evidence" value="ECO:0007669"/>
    <property type="project" value="TreeGrafter"/>
</dbReference>
<feature type="compositionally biased region" description="Low complexity" evidence="7">
    <location>
        <begin position="142"/>
        <end position="151"/>
    </location>
</feature>
<dbReference type="SUPFAM" id="SSF57716">
    <property type="entry name" value="Glucocorticoid receptor-like (DNA-binding domain)"/>
    <property type="match status" value="1"/>
</dbReference>
<dbReference type="PANTHER" id="PTHR45658:SF42">
    <property type="entry name" value="GATA TRANSCRIPTION FACTOR 1"/>
    <property type="match status" value="1"/>
</dbReference>
<evidence type="ECO:0000256" key="7">
    <source>
        <dbReference type="SAM" id="MobiDB-lite"/>
    </source>
</evidence>
<evidence type="ECO:0000256" key="2">
    <source>
        <dbReference type="ARBA" id="ARBA00022723"/>
    </source>
</evidence>
<evidence type="ECO:0000259" key="8">
    <source>
        <dbReference type="PROSITE" id="PS50114"/>
    </source>
</evidence>
<dbReference type="Proteomes" id="UP000504607">
    <property type="component" value="Chromosome 11"/>
</dbReference>
<dbReference type="AlphaFoldDB" id="A0A6I9RVQ4"/>
<dbReference type="PROSITE" id="PS50114">
    <property type="entry name" value="GATA_ZN_FINGER_2"/>
    <property type="match status" value="1"/>
</dbReference>
<dbReference type="RefSeq" id="XP_010933167.1">
    <property type="nucleotide sequence ID" value="XM_010934865.3"/>
</dbReference>
<dbReference type="InParanoid" id="A0A6I9RVQ4"/>
<keyword evidence="9" id="KW-1185">Reference proteome</keyword>
<keyword evidence="2" id="KW-0479">Metal-binding</keyword>